<reference evidence="1" key="2">
    <citation type="submission" date="2020-07" db="EMBL/GenBank/DDBJ databases">
        <authorList>
            <person name="Lood C."/>
            <person name="Girard L."/>
        </authorList>
    </citation>
    <scope>NUCLEOTIDE SEQUENCE</scope>
    <source>
        <strain evidence="1">SWRI12</strain>
    </source>
</reference>
<comment type="caution">
    <text evidence="1">The sequence shown here is derived from an EMBL/GenBank/DDBJ whole genome shotgun (WGS) entry which is preliminary data.</text>
</comment>
<reference evidence="1" key="1">
    <citation type="journal article" date="2020" name="Microorganisms">
        <title>Reliable Identification of Environmental Pseudomonas Isolates Using the rpoD Gene.</title>
        <authorList>
            <consortium name="The Broad Institute Genome Sequencing Platform"/>
            <person name="Girard L."/>
            <person name="Lood C."/>
            <person name="Rokni-Zadeh H."/>
            <person name="van Noort V."/>
            <person name="Lavigne R."/>
            <person name="De Mot R."/>
        </authorList>
    </citation>
    <scope>NUCLEOTIDE SEQUENCE</scope>
    <source>
        <strain evidence="1">SWRI12</strain>
    </source>
</reference>
<proteinExistence type="predicted"/>
<gene>
    <name evidence="1" type="ORF">HU715_22865</name>
</gene>
<accession>A0A923FH28</accession>
<dbReference type="EMBL" id="JABWRB010000036">
    <property type="protein sequence ID" value="MBC3392500.1"/>
    <property type="molecule type" value="Genomic_DNA"/>
</dbReference>
<evidence type="ECO:0000313" key="1">
    <source>
        <dbReference type="EMBL" id="MBC3392500.1"/>
    </source>
</evidence>
<organism evidence="1">
    <name type="scientific">Pseudomonas zanjanensis</name>
    <dbReference type="NCBI Taxonomy" id="2745496"/>
    <lineage>
        <taxon>Bacteria</taxon>
        <taxon>Pseudomonadati</taxon>
        <taxon>Pseudomonadota</taxon>
        <taxon>Gammaproteobacteria</taxon>
        <taxon>Pseudomonadales</taxon>
        <taxon>Pseudomonadaceae</taxon>
        <taxon>Pseudomonas</taxon>
    </lineage>
</organism>
<name>A0A923FH28_9PSED</name>
<protein>
    <submittedName>
        <fullName evidence="1">Uncharacterized protein</fullName>
    </submittedName>
</protein>
<dbReference type="AlphaFoldDB" id="A0A923FH28"/>
<sequence length="500" mass="57607">MQSPFDPLVHIDWKTPGSDVLGLLQHYYPDIGVFAGPGFEALLDELSNEMPEVCFEALAAVLAVQGFDLWNLDAGGDDYRPVVFPSDQREAFARHWQSSQGEPRFTATLIEPPAVKVRKPAKPKRGKVKWLQEVHDYPGDTYVHEDNYRNGWAAITEQDEDQWLCFLIDYNQWPPTEQDMLEHRTDGVDGADLQLIDADAQRSLWKRRVVRGDYSRDDRYQYEIRQGNEIAAFGPAGVQWPEFEQPCVVADSEIFERQRLYEPEHLTRIWRITADRSEVIFEYADELTILPIGPRRLLFMQHNGPKCWVWHQDPPHQAIVAKRMPVEAYKLRASTAYLGGDEILLFSEGARQNAEHAGYQDTVLLAWRFNFMTGAKTKAMLDGFGSELRQDTRLLVTQPKQVITLRTFHGQLHVSRGHGDWWVWTYRANTFGTQTLAWFWNQESNEVVKLSTKDIARVKPQVRYVPGQDRYLAFETAFVARLPAFGEMVEAKGSEVLVFE</sequence>